<sequence>MIGEIIETKRLVLRPMTIDDAENAFSIWGNKDSGKYLSDPYYKSAEELRKLLADIKDWSDYQYIAEDKSTGDFVGTCSIGPEQEDSEWGFGYCVAENKRCCGYGTEIAMTMINFARRKGAHVCSAGVAKENIPSCRVLEKCGMHRVSESSFRKSGTDKAYESYIYKINILNKNKNRLFTKEPASRFKW</sequence>
<organism evidence="2 3">
    <name type="scientific">Inconstantimicrobium porci</name>
    <dbReference type="NCBI Taxonomy" id="2652291"/>
    <lineage>
        <taxon>Bacteria</taxon>
        <taxon>Bacillati</taxon>
        <taxon>Bacillota</taxon>
        <taxon>Clostridia</taxon>
        <taxon>Eubacteriales</taxon>
        <taxon>Clostridiaceae</taxon>
        <taxon>Inconstantimicrobium</taxon>
    </lineage>
</organism>
<dbReference type="EMBL" id="VULX01000021">
    <property type="protein sequence ID" value="MSR92049.1"/>
    <property type="molecule type" value="Genomic_DNA"/>
</dbReference>
<dbReference type="InterPro" id="IPR051531">
    <property type="entry name" value="N-acetyltransferase"/>
</dbReference>
<proteinExistence type="predicted"/>
<evidence type="ECO:0000313" key="3">
    <source>
        <dbReference type="Proteomes" id="UP000460287"/>
    </source>
</evidence>
<dbReference type="Proteomes" id="UP000460287">
    <property type="component" value="Unassembled WGS sequence"/>
</dbReference>
<feature type="domain" description="N-acetyltransferase" evidence="1">
    <location>
        <begin position="11"/>
        <end position="170"/>
    </location>
</feature>
<evidence type="ECO:0000259" key="1">
    <source>
        <dbReference type="PROSITE" id="PS51186"/>
    </source>
</evidence>
<dbReference type="Gene3D" id="3.40.630.30">
    <property type="match status" value="1"/>
</dbReference>
<reference evidence="2 3" key="1">
    <citation type="submission" date="2019-08" db="EMBL/GenBank/DDBJ databases">
        <title>In-depth cultivation of the pig gut microbiome towards novel bacterial diversity and tailored functional studies.</title>
        <authorList>
            <person name="Wylensek D."/>
            <person name="Hitch T.C.A."/>
            <person name="Clavel T."/>
        </authorList>
    </citation>
    <scope>NUCLEOTIDE SEQUENCE [LARGE SCALE GENOMIC DNA]</scope>
    <source>
        <strain evidence="2 3">WCA-383-APC-5B</strain>
    </source>
</reference>
<gene>
    <name evidence="2" type="ORF">FYJ33_11760</name>
</gene>
<comment type="caution">
    <text evidence="2">The sequence shown here is derived from an EMBL/GenBank/DDBJ whole genome shotgun (WGS) entry which is preliminary data.</text>
</comment>
<name>A0A7X2MZQ1_9CLOT</name>
<dbReference type="AlphaFoldDB" id="A0A7X2MZQ1"/>
<protein>
    <submittedName>
        <fullName evidence="2">GNAT family N-acetyltransferase</fullName>
    </submittedName>
</protein>
<evidence type="ECO:0000313" key="2">
    <source>
        <dbReference type="EMBL" id="MSR92049.1"/>
    </source>
</evidence>
<dbReference type="RefSeq" id="WP_154531949.1">
    <property type="nucleotide sequence ID" value="NZ_VULX01000021.1"/>
</dbReference>
<dbReference type="InterPro" id="IPR000182">
    <property type="entry name" value="GNAT_dom"/>
</dbReference>
<dbReference type="PROSITE" id="PS51186">
    <property type="entry name" value="GNAT"/>
    <property type="match status" value="1"/>
</dbReference>
<dbReference type="PANTHER" id="PTHR43792">
    <property type="entry name" value="GNAT FAMILY, PUTATIVE (AFU_ORTHOLOGUE AFUA_3G00765)-RELATED-RELATED"/>
    <property type="match status" value="1"/>
</dbReference>
<dbReference type="SUPFAM" id="SSF55729">
    <property type="entry name" value="Acyl-CoA N-acyltransferases (Nat)"/>
    <property type="match status" value="1"/>
</dbReference>
<dbReference type="InterPro" id="IPR016181">
    <property type="entry name" value="Acyl_CoA_acyltransferase"/>
</dbReference>
<keyword evidence="3" id="KW-1185">Reference proteome</keyword>
<dbReference type="Pfam" id="PF13302">
    <property type="entry name" value="Acetyltransf_3"/>
    <property type="match status" value="1"/>
</dbReference>
<accession>A0A7X2MZQ1</accession>
<keyword evidence="2" id="KW-0808">Transferase</keyword>
<dbReference type="GO" id="GO:0016747">
    <property type="term" value="F:acyltransferase activity, transferring groups other than amino-acyl groups"/>
    <property type="evidence" value="ECO:0007669"/>
    <property type="project" value="InterPro"/>
</dbReference>